<reference evidence="2" key="1">
    <citation type="submission" date="2022-11" db="UniProtKB">
        <authorList>
            <consortium name="WormBaseParasite"/>
        </authorList>
    </citation>
    <scope>IDENTIFICATION</scope>
</reference>
<organism evidence="1 2">
    <name type="scientific">Panagrolaimus davidi</name>
    <dbReference type="NCBI Taxonomy" id="227884"/>
    <lineage>
        <taxon>Eukaryota</taxon>
        <taxon>Metazoa</taxon>
        <taxon>Ecdysozoa</taxon>
        <taxon>Nematoda</taxon>
        <taxon>Chromadorea</taxon>
        <taxon>Rhabditida</taxon>
        <taxon>Tylenchina</taxon>
        <taxon>Panagrolaimomorpha</taxon>
        <taxon>Panagrolaimoidea</taxon>
        <taxon>Panagrolaimidae</taxon>
        <taxon>Panagrolaimus</taxon>
    </lineage>
</organism>
<evidence type="ECO:0000313" key="1">
    <source>
        <dbReference type="Proteomes" id="UP000887578"/>
    </source>
</evidence>
<accession>A0A914Q987</accession>
<name>A0A914Q987_9BILA</name>
<dbReference type="AlphaFoldDB" id="A0A914Q987"/>
<dbReference type="Gene3D" id="3.30.420.40">
    <property type="match status" value="1"/>
</dbReference>
<proteinExistence type="predicted"/>
<sequence length="239" mass="27567">MELLPVKKTFVCYEQFKNLKCIDFQGYQFEGLPKLSVNEIGTAVTFSVDRFLSPDITLHKPEKVVDNFVIIHFKEDKFSLEVIKNGILEVIGLEIPMMISFANDKVFVGEEALKMKENYNAFVVSDILKLLSSDFKINESNPEWGFKVIKNKENQNLVVFQTFRGQRKTTPLFLLSILMKWAMTKAEVKLEKQLDTVVIVMKPLHYDLKQILINACNGTKGEFNDIQIHKNKIVQIKES</sequence>
<keyword evidence="1" id="KW-1185">Reference proteome</keyword>
<protein>
    <submittedName>
        <fullName evidence="2">Uncharacterized protein</fullName>
    </submittedName>
</protein>
<evidence type="ECO:0000313" key="2">
    <source>
        <dbReference type="WBParaSite" id="PDA_v2.g28138.t1"/>
    </source>
</evidence>
<dbReference type="Proteomes" id="UP000887578">
    <property type="component" value="Unplaced"/>
</dbReference>
<dbReference type="WBParaSite" id="PDA_v2.g28138.t1">
    <property type="protein sequence ID" value="PDA_v2.g28138.t1"/>
    <property type="gene ID" value="PDA_v2.g28138"/>
</dbReference>